<dbReference type="SUPFAM" id="SSF82549">
    <property type="entry name" value="DAK1/DegV-like"/>
    <property type="match status" value="1"/>
</dbReference>
<dbReference type="GO" id="GO:0008289">
    <property type="term" value="F:lipid binding"/>
    <property type="evidence" value="ECO:0007669"/>
    <property type="project" value="UniProtKB-KW"/>
</dbReference>
<protein>
    <submittedName>
        <fullName evidence="2">DegV family protein</fullName>
    </submittedName>
</protein>
<comment type="caution">
    <text evidence="2">The sequence shown here is derived from an EMBL/GenBank/DDBJ whole genome shotgun (WGS) entry which is preliminary data.</text>
</comment>
<keyword evidence="1" id="KW-0446">Lipid-binding</keyword>
<evidence type="ECO:0000313" key="3">
    <source>
        <dbReference type="Proteomes" id="UP000886780"/>
    </source>
</evidence>
<dbReference type="PANTHER" id="PTHR33434">
    <property type="entry name" value="DEGV DOMAIN-CONTAINING PROTEIN DR_1986-RELATED"/>
    <property type="match status" value="1"/>
</dbReference>
<dbReference type="PROSITE" id="PS51482">
    <property type="entry name" value="DEGV"/>
    <property type="match status" value="1"/>
</dbReference>
<dbReference type="NCBIfam" id="TIGR00762">
    <property type="entry name" value="DegV"/>
    <property type="match status" value="1"/>
</dbReference>
<reference evidence="2" key="2">
    <citation type="submission" date="2021-04" db="EMBL/GenBank/DDBJ databases">
        <authorList>
            <person name="Gilroy R."/>
        </authorList>
    </citation>
    <scope>NUCLEOTIDE SEQUENCE</scope>
    <source>
        <strain evidence="2">ChiGjej4B4-12881</strain>
    </source>
</reference>
<dbReference type="Proteomes" id="UP000886780">
    <property type="component" value="Unassembled WGS sequence"/>
</dbReference>
<dbReference type="Gene3D" id="3.30.1180.10">
    <property type="match status" value="1"/>
</dbReference>
<evidence type="ECO:0000313" key="2">
    <source>
        <dbReference type="EMBL" id="HIX51354.1"/>
    </source>
</evidence>
<dbReference type="Gene3D" id="3.40.50.10170">
    <property type="match status" value="1"/>
</dbReference>
<dbReference type="InterPro" id="IPR050270">
    <property type="entry name" value="DegV_domain_contain"/>
</dbReference>
<name>A0A9D2AW67_9FIRM</name>
<gene>
    <name evidence="2" type="ORF">IAA28_00950</name>
</gene>
<organism evidence="2 3">
    <name type="scientific">Candidatus Lachnoclostridium stercoripullorum</name>
    <dbReference type="NCBI Taxonomy" id="2838635"/>
    <lineage>
        <taxon>Bacteria</taxon>
        <taxon>Bacillati</taxon>
        <taxon>Bacillota</taxon>
        <taxon>Clostridia</taxon>
        <taxon>Lachnospirales</taxon>
        <taxon>Lachnospiraceae</taxon>
    </lineage>
</organism>
<accession>A0A9D2AW67</accession>
<reference evidence="2" key="1">
    <citation type="journal article" date="2021" name="PeerJ">
        <title>Extensive microbial diversity within the chicken gut microbiome revealed by metagenomics and culture.</title>
        <authorList>
            <person name="Gilroy R."/>
            <person name="Ravi A."/>
            <person name="Getino M."/>
            <person name="Pursley I."/>
            <person name="Horton D.L."/>
            <person name="Alikhan N.F."/>
            <person name="Baker D."/>
            <person name="Gharbi K."/>
            <person name="Hall N."/>
            <person name="Watson M."/>
            <person name="Adriaenssens E.M."/>
            <person name="Foster-Nyarko E."/>
            <person name="Jarju S."/>
            <person name="Secka A."/>
            <person name="Antonio M."/>
            <person name="Oren A."/>
            <person name="Chaudhuri R.R."/>
            <person name="La Ragione R."/>
            <person name="Hildebrand F."/>
            <person name="Pallen M.J."/>
        </authorList>
    </citation>
    <scope>NUCLEOTIDE SEQUENCE</scope>
    <source>
        <strain evidence="2">ChiGjej4B4-12881</strain>
    </source>
</reference>
<dbReference type="Pfam" id="PF02645">
    <property type="entry name" value="DegV"/>
    <property type="match status" value="1"/>
</dbReference>
<dbReference type="EMBL" id="DXEU01000020">
    <property type="protein sequence ID" value="HIX51354.1"/>
    <property type="molecule type" value="Genomic_DNA"/>
</dbReference>
<proteinExistence type="predicted"/>
<sequence length="284" mass="32069">MKDVLLTTESGSDPSEEVIRETDLRIISMGVAIGNEMRRDRSFPVTEVFEEYRRTKKVPTTSAVNPQEYMEFFRQLRRERPEADIFHISYTSKASSTYRNAKLALRELGDPRIFLIDSENVSGGISLLLLKAAEILREADTPGEAVAEIRRYAAKARVIFLPDTLEYLRAGGRVSNAAYLGASLLNVKPLIRIENGELKASKKYRGKMEKTAFQVLDDYLRENHLERDRLILFYVEGFSLDLLERLKAEVTSRGFRQVYTFPIGCVISCHGGPGAFGIAGFEEG</sequence>
<dbReference type="InterPro" id="IPR043168">
    <property type="entry name" value="DegV_C"/>
</dbReference>
<dbReference type="PANTHER" id="PTHR33434:SF2">
    <property type="entry name" value="FATTY ACID-BINDING PROTEIN TM_1468"/>
    <property type="match status" value="1"/>
</dbReference>
<dbReference type="InterPro" id="IPR003797">
    <property type="entry name" value="DegV"/>
</dbReference>
<evidence type="ECO:0000256" key="1">
    <source>
        <dbReference type="ARBA" id="ARBA00023121"/>
    </source>
</evidence>
<dbReference type="AlphaFoldDB" id="A0A9D2AW67"/>